<dbReference type="EMBL" id="QAYG01000003">
    <property type="protein sequence ID" value="PTW60956.1"/>
    <property type="molecule type" value="Genomic_DNA"/>
</dbReference>
<dbReference type="GO" id="GO:0000271">
    <property type="term" value="P:polysaccharide biosynthetic process"/>
    <property type="evidence" value="ECO:0007669"/>
    <property type="project" value="InterPro"/>
</dbReference>
<dbReference type="InterPro" id="IPR007833">
    <property type="entry name" value="Capsule_polysaccharide_synth"/>
</dbReference>
<name>A0A2T5VB33_9HYPH</name>
<dbReference type="Proteomes" id="UP000244081">
    <property type="component" value="Unassembled WGS sequence"/>
</dbReference>
<dbReference type="CDD" id="cd16441">
    <property type="entry name" value="beta_Kdo_transferase_KpsS"/>
    <property type="match status" value="1"/>
</dbReference>
<protein>
    <submittedName>
        <fullName evidence="1">Capsular polysaccharide export protein</fullName>
    </submittedName>
</protein>
<dbReference type="RefSeq" id="WP_107989779.1">
    <property type="nucleotide sequence ID" value="NZ_QAYG01000003.1"/>
</dbReference>
<proteinExistence type="predicted"/>
<reference evidence="1 2" key="1">
    <citation type="submission" date="2018-04" db="EMBL/GenBank/DDBJ databases">
        <title>Genomic Encyclopedia of Archaeal and Bacterial Type Strains, Phase II (KMG-II): from individual species to whole genera.</title>
        <authorList>
            <person name="Goeker M."/>
        </authorList>
    </citation>
    <scope>NUCLEOTIDE SEQUENCE [LARGE SCALE GENOMIC DNA]</scope>
    <source>
        <strain evidence="1 2">DSM 23382</strain>
    </source>
</reference>
<keyword evidence="2" id="KW-1185">Reference proteome</keyword>
<accession>A0A2T5VB33</accession>
<dbReference type="GO" id="GO:0015774">
    <property type="term" value="P:polysaccharide transport"/>
    <property type="evidence" value="ECO:0007669"/>
    <property type="project" value="InterPro"/>
</dbReference>
<evidence type="ECO:0000313" key="2">
    <source>
        <dbReference type="Proteomes" id="UP000244081"/>
    </source>
</evidence>
<dbReference type="Pfam" id="PF05159">
    <property type="entry name" value="Capsule_synth"/>
    <property type="match status" value="1"/>
</dbReference>
<organism evidence="1 2">
    <name type="scientific">Breoghania corrubedonensis</name>
    <dbReference type="NCBI Taxonomy" id="665038"/>
    <lineage>
        <taxon>Bacteria</taxon>
        <taxon>Pseudomonadati</taxon>
        <taxon>Pseudomonadota</taxon>
        <taxon>Alphaproteobacteria</taxon>
        <taxon>Hyphomicrobiales</taxon>
        <taxon>Stappiaceae</taxon>
        <taxon>Breoghania</taxon>
    </lineage>
</organism>
<sequence length="426" mass="47199">METSRTFLFLQGPLSPLFSHIGDRLAEAGHRVLRVNLCVGDRLHWRRDGARDYRGSVAAWPSFIDTFMEREGVTDLILHGDRRIYHRMAADAARARGIGVIATELGYLRPDWMTIERDGTSTGSHFPDDPDTISRIADEVGAIDFTPRFRTSFWRVAAPDVAYNLANVAFWFLYPHYRRHTIYNPVIEYVAAGWRLARKERRDRPARALAEQLHKGRVPWFVLPMQLEGDFQLRDHSPFGGMEPALETVFRSFAAHAPNDCRLVVKAHPLDAGLERWHAVVPRLARDTGIADRVDHADGGGLDDLLAGSSGMVTVNSSAGLEALRAGVPVKALCPAIFDVPGMTDFQPLDAFWRTPTPPDPALVQAFVTALAGTVQARGTIHSREGLDAAVATMSARILEDRLNDHGAYIDPPPRLARARALGAPL</sequence>
<dbReference type="AlphaFoldDB" id="A0A2T5VB33"/>
<gene>
    <name evidence="1" type="ORF">C8N35_103137</name>
</gene>
<evidence type="ECO:0000313" key="1">
    <source>
        <dbReference type="EMBL" id="PTW60956.1"/>
    </source>
</evidence>
<dbReference type="OrthoDB" id="9794206at2"/>
<comment type="caution">
    <text evidence="1">The sequence shown here is derived from an EMBL/GenBank/DDBJ whole genome shotgun (WGS) entry which is preliminary data.</text>
</comment>